<gene>
    <name evidence="2" type="primary">LOC142172706</name>
</gene>
<reference evidence="1" key="1">
    <citation type="journal article" date="2014" name="Nat. Commun.">
        <title>The tobacco genome sequence and its comparison with those of tomato and potato.</title>
        <authorList>
            <person name="Sierro N."/>
            <person name="Battey J.N."/>
            <person name="Ouadi S."/>
            <person name="Bakaher N."/>
            <person name="Bovet L."/>
            <person name="Willig A."/>
            <person name="Goepfert S."/>
            <person name="Peitsch M.C."/>
            <person name="Ivanov N.V."/>
        </authorList>
    </citation>
    <scope>NUCLEOTIDE SEQUENCE [LARGE SCALE GENOMIC DNA]</scope>
</reference>
<evidence type="ECO:0000313" key="2">
    <source>
        <dbReference type="RefSeq" id="XP_075092478.1"/>
    </source>
</evidence>
<proteinExistence type="predicted"/>
<sequence>MAPYEILYGRRCRSPIGWFEAGETNLLGPNLVQEAIFKVQLIGQRLLIAQRRQKSYVDKRRRDLVFPIGDKVFLRVSPMKGVMRFGKRVFHVSMLRKCISDSSQMLEAPAIPLDVKVSYKEEPMAIVNRQLRKLRGDPVAMQIGRRQMTVQNNKGQYKGKKPFVKYDYCNKHGHSKENCYKLVGYPTDFKNKKPYAANMTIGGLENNKSAHQDEGRSSCDGLKVGPYFTENQYRQILSMLNKETTEHQVNMAGIATSLMTNFTCKGWINDSRAKNKVNKCDSDQVHLPTGEKSNITHIRDVVICDELTLEDVLFLPEFKFNLISDLYNGKVREIGRKRGGTYLLKKNFKGDLEKFIKGTKKFASTIEDGVLWHKRLGHASISTMKNLDLFHNKSIDVVVNNECHRFLAMLHTQFQSKVKVVRTDNGTKFFNKHMNELFDAYEIVHQRSCVYTPQQNGVVKRKHMHILDTARALKDVIFKEHIFPFAKHCSISHNAKGHITTVDPISGLEQFEPLQNSHVNMHLQSEGIASSDLEESVEGSGVDNTAGTDIAEHEGTGEVNIHDMQDSQAANADDDANAYYYNATTENDNVDAPTSSSAVPKQHLMQENKVNPQQLLNKSQLRLTSKCRSFLAGISALIEPKTFSEASKYKRWIEPMETEIKDLEDHKTWDIVDLPKGMKAIGLKWVYKIKYKASGEVERFKARLVAKSYSQREGLDYNETFSPVAKMVTVRSVIALAAFKGWNISQMDVYNAFLLWDLYEEVYIELPQGFRRQGEIKACKLLKSLYGLKQASR</sequence>
<keyword evidence="1" id="KW-1185">Reference proteome</keyword>
<accession>A0AC58T5H0</accession>
<evidence type="ECO:0000313" key="1">
    <source>
        <dbReference type="Proteomes" id="UP000790787"/>
    </source>
</evidence>
<protein>
    <submittedName>
        <fullName evidence="2">Uncharacterized protein LOC142172706</fullName>
    </submittedName>
</protein>
<reference evidence="2" key="2">
    <citation type="submission" date="2025-08" db="UniProtKB">
        <authorList>
            <consortium name="RefSeq"/>
        </authorList>
    </citation>
    <scope>IDENTIFICATION</scope>
    <source>
        <tissue evidence="2">Leaf</tissue>
    </source>
</reference>
<dbReference type="RefSeq" id="XP_075092478.1">
    <property type="nucleotide sequence ID" value="XM_075236377.1"/>
</dbReference>
<dbReference type="Proteomes" id="UP000790787">
    <property type="component" value="Chromosome 18"/>
</dbReference>
<organism evidence="1 2">
    <name type="scientific">Nicotiana tabacum</name>
    <name type="common">Common tobacco</name>
    <dbReference type="NCBI Taxonomy" id="4097"/>
    <lineage>
        <taxon>Eukaryota</taxon>
        <taxon>Viridiplantae</taxon>
        <taxon>Streptophyta</taxon>
        <taxon>Embryophyta</taxon>
        <taxon>Tracheophyta</taxon>
        <taxon>Spermatophyta</taxon>
        <taxon>Magnoliopsida</taxon>
        <taxon>eudicotyledons</taxon>
        <taxon>Gunneridae</taxon>
        <taxon>Pentapetalae</taxon>
        <taxon>asterids</taxon>
        <taxon>lamiids</taxon>
        <taxon>Solanales</taxon>
        <taxon>Solanaceae</taxon>
        <taxon>Nicotianoideae</taxon>
        <taxon>Nicotianeae</taxon>
        <taxon>Nicotiana</taxon>
    </lineage>
</organism>
<name>A0AC58T5H0_TOBAC</name>